<dbReference type="KEGG" id="eio:H9L01_07495"/>
<dbReference type="EMBL" id="CP060715">
    <property type="protein sequence ID" value="QNN60208.1"/>
    <property type="molecule type" value="Genomic_DNA"/>
</dbReference>
<evidence type="ECO:0000313" key="1">
    <source>
        <dbReference type="EMBL" id="QNN60208.1"/>
    </source>
</evidence>
<dbReference type="AlphaFoldDB" id="A0A7G9RX83"/>
<accession>A0A7G9RX83</accession>
<dbReference type="InterPro" id="IPR010461">
    <property type="entry name" value="ComK"/>
</dbReference>
<proteinExistence type="predicted"/>
<evidence type="ECO:0000313" key="2">
    <source>
        <dbReference type="Proteomes" id="UP000515928"/>
    </source>
</evidence>
<dbReference type="RefSeq" id="WP_187533340.1">
    <property type="nucleotide sequence ID" value="NZ_CBCSHU010000018.1"/>
</dbReference>
<sequence>MLNCIVGSQFGCSVLFANGRKQEYSCTSYEFMNHICEAYLVDFNSSRLMCAKTLAIRHKPPVVISIMDCCIYFPTRGYLNDRCIWINYRNVVSFYKKGNHSTSVLFRDKTRYDVDVDIRTIRNQMNRCETLIERKIQIWKI</sequence>
<reference evidence="1 2" key="1">
    <citation type="submission" date="2020-08" db="EMBL/GenBank/DDBJ databases">
        <title>Genome sequence of Erysipelothrix inopinata DSM 15511T.</title>
        <authorList>
            <person name="Hyun D.-W."/>
            <person name="Bae J.-W."/>
        </authorList>
    </citation>
    <scope>NUCLEOTIDE SEQUENCE [LARGE SCALE GENOMIC DNA]</scope>
    <source>
        <strain evidence="1 2">DSM 15511</strain>
    </source>
</reference>
<protein>
    <submittedName>
        <fullName evidence="1">Competence protein ComK</fullName>
    </submittedName>
</protein>
<dbReference type="GO" id="GO:0030420">
    <property type="term" value="P:establishment of competence for transformation"/>
    <property type="evidence" value="ECO:0007669"/>
    <property type="project" value="InterPro"/>
</dbReference>
<dbReference type="Pfam" id="PF06338">
    <property type="entry name" value="ComK"/>
    <property type="match status" value="1"/>
</dbReference>
<dbReference type="Proteomes" id="UP000515928">
    <property type="component" value="Chromosome"/>
</dbReference>
<organism evidence="1 2">
    <name type="scientific">Erysipelothrix inopinata</name>
    <dbReference type="NCBI Taxonomy" id="225084"/>
    <lineage>
        <taxon>Bacteria</taxon>
        <taxon>Bacillati</taxon>
        <taxon>Bacillota</taxon>
        <taxon>Erysipelotrichia</taxon>
        <taxon>Erysipelotrichales</taxon>
        <taxon>Erysipelotrichaceae</taxon>
        <taxon>Erysipelothrix</taxon>
    </lineage>
</organism>
<keyword evidence="2" id="KW-1185">Reference proteome</keyword>
<name>A0A7G9RX83_9FIRM</name>
<gene>
    <name evidence="1" type="ORF">H9L01_07495</name>
</gene>